<evidence type="ECO:0000256" key="3">
    <source>
        <dbReference type="ARBA" id="ARBA00023315"/>
    </source>
</evidence>
<dbReference type="SUPFAM" id="SSF52777">
    <property type="entry name" value="CoA-dependent acyltransferases"/>
    <property type="match status" value="2"/>
</dbReference>
<dbReference type="PANTHER" id="PTHR22589:SF67">
    <property type="entry name" value="PEROXISOMAL CARNITINE O-OCTANOYLTRANSFERASE"/>
    <property type="match status" value="1"/>
</dbReference>
<dbReference type="AlphaFoldDB" id="A0AAD5LJH3"/>
<gene>
    <name evidence="7" type="ORF">P43SY_000623</name>
</gene>
<comment type="caution">
    <text evidence="7">The sequence shown here is derived from an EMBL/GenBank/DDBJ whole genome shotgun (WGS) entry which is preliminary data.</text>
</comment>
<evidence type="ECO:0000256" key="2">
    <source>
        <dbReference type="ARBA" id="ARBA00022679"/>
    </source>
</evidence>
<dbReference type="Proteomes" id="UP001209570">
    <property type="component" value="Unassembled WGS sequence"/>
</dbReference>
<dbReference type="InterPro" id="IPR023213">
    <property type="entry name" value="CAT-like_dom_sf"/>
</dbReference>
<evidence type="ECO:0000256" key="5">
    <source>
        <dbReference type="RuleBase" id="RU003801"/>
    </source>
</evidence>
<dbReference type="GO" id="GO:0016746">
    <property type="term" value="F:acyltransferase activity"/>
    <property type="evidence" value="ECO:0007669"/>
    <property type="project" value="UniProtKB-KW"/>
</dbReference>
<sequence>MFVDSLANPVKYWYKQLPDEVKNEWELLLKAFKQKYCVDLAPPRTMYFKLTQKQDESASNYLYRLNAMALRAKIDFRRNDEDFEQHFQQYFDTLHDKTLQMQFRFMEFASIEDLEMRLLQYEMTTMRVGSKKQATKKNAEESHFGAPAVNKVDRDPELKHVAMLAEDFKRPGGEGEALQQVLLQRAEEHKNWLAEWWEYAAYLSDRTPIAPFINMVSGFGVFLDFDRPVSQARRAAETIRYTCEYLELLKQEKIATEKMGGRTLCMNMFRRLFSSCRIPGTPVDSFERVDPSQIRHIVVLCDGRIFSLPVYDDRDQLLTIGDLESQLLHILQQSAYINGLRPGTLLHDDSARNIGALTSLNRDDWAGTRQELIDADGYNKENLETIQRSLFAICLDEKTPTNPSDLVKACAAWSCGNRWYDKSFQYVIFQNGMVGSNMEHANADATILQSMYRWLGERYLNRIGGYETFIESRHHSLSFLPPPELLKWKLTDAIKQKIADAVVSFEDKAQSLRTMIIRNKKYGKARLKAVKLFPDTFVQMAIQLAGFKLYGEVVPTYESAHTRMFQEGRTETIRTVTMEVKEWLEATRDASVPRHVVHDKLQRAMARHKQNSMAALTGDGIDRHLLGLQIAAYLAGQPPHALFSDPSYVKSGGGGNFVLSTSNVSGYPWLWGGFVPMVPHGIGVCYGTEADFLGFMITSFDEHPQERPVPNVRPRFTVEAFQRALFDSFDEIYDLVREHHEHAAKL</sequence>
<evidence type="ECO:0000313" key="8">
    <source>
        <dbReference type="Proteomes" id="UP001209570"/>
    </source>
</evidence>
<evidence type="ECO:0000256" key="4">
    <source>
        <dbReference type="PIRSR" id="PIRSR600542-1"/>
    </source>
</evidence>
<evidence type="ECO:0000259" key="6">
    <source>
        <dbReference type="Pfam" id="PF00755"/>
    </source>
</evidence>
<dbReference type="EMBL" id="JAKCXM010000148">
    <property type="protein sequence ID" value="KAJ0400718.1"/>
    <property type="molecule type" value="Genomic_DNA"/>
</dbReference>
<protein>
    <recommendedName>
        <fullName evidence="6">Choline/carnitine acyltransferase domain-containing protein</fullName>
    </recommendedName>
</protein>
<dbReference type="InterPro" id="IPR042231">
    <property type="entry name" value="Cho/carn_acyl_trans_2"/>
</dbReference>
<dbReference type="InterPro" id="IPR000542">
    <property type="entry name" value="Carn_acyl_trans"/>
</dbReference>
<keyword evidence="8" id="KW-1185">Reference proteome</keyword>
<name>A0AAD5LJH3_PYTIN</name>
<keyword evidence="3 5" id="KW-0012">Acyltransferase</keyword>
<dbReference type="Gene3D" id="3.30.559.70">
    <property type="entry name" value="Choline/Carnitine o-acyltransferase, domain 2"/>
    <property type="match status" value="1"/>
</dbReference>
<proteinExistence type="inferred from homology"/>
<organism evidence="7 8">
    <name type="scientific">Pythium insidiosum</name>
    <name type="common">Pythiosis disease agent</name>
    <dbReference type="NCBI Taxonomy" id="114742"/>
    <lineage>
        <taxon>Eukaryota</taxon>
        <taxon>Sar</taxon>
        <taxon>Stramenopiles</taxon>
        <taxon>Oomycota</taxon>
        <taxon>Peronosporomycetes</taxon>
        <taxon>Pythiales</taxon>
        <taxon>Pythiaceae</taxon>
        <taxon>Pythium</taxon>
    </lineage>
</organism>
<accession>A0AAD5LJH3</accession>
<dbReference type="InterPro" id="IPR039551">
    <property type="entry name" value="Cho/carn_acyl_trans"/>
</dbReference>
<feature type="domain" description="Choline/carnitine acyltransferase" evidence="6">
    <location>
        <begin position="155"/>
        <end position="705"/>
    </location>
</feature>
<dbReference type="Pfam" id="PF00755">
    <property type="entry name" value="Carn_acyltransf"/>
    <property type="match status" value="1"/>
</dbReference>
<evidence type="ECO:0000256" key="1">
    <source>
        <dbReference type="ARBA" id="ARBA00005232"/>
    </source>
</evidence>
<keyword evidence="2 5" id="KW-0808">Transferase</keyword>
<evidence type="ECO:0000313" key="7">
    <source>
        <dbReference type="EMBL" id="KAJ0400718.1"/>
    </source>
</evidence>
<dbReference type="Gene3D" id="3.30.559.10">
    <property type="entry name" value="Chloramphenicol acetyltransferase-like domain"/>
    <property type="match status" value="1"/>
</dbReference>
<comment type="similarity">
    <text evidence="1 5">Belongs to the carnitine/choline acetyltransferase family.</text>
</comment>
<reference evidence="7" key="1">
    <citation type="submission" date="2021-12" db="EMBL/GenBank/DDBJ databases">
        <title>Prjna785345.</title>
        <authorList>
            <person name="Rujirawat T."/>
            <person name="Krajaejun T."/>
        </authorList>
    </citation>
    <scope>NUCLEOTIDE SEQUENCE</scope>
    <source>
        <strain evidence="7">Pi057C3</strain>
    </source>
</reference>
<dbReference type="PANTHER" id="PTHR22589">
    <property type="entry name" value="CARNITINE O-ACYLTRANSFERASE"/>
    <property type="match status" value="1"/>
</dbReference>
<feature type="active site" description="Proton acceptor" evidence="4">
    <location>
        <position position="440"/>
    </location>
</feature>
<dbReference type="PROSITE" id="PS00440">
    <property type="entry name" value="ACYLTRANSF_C_2"/>
    <property type="match status" value="1"/>
</dbReference>